<dbReference type="GO" id="GO:0008299">
    <property type="term" value="P:isoprenoid biosynthetic process"/>
    <property type="evidence" value="ECO:0007669"/>
    <property type="project" value="InterPro"/>
</dbReference>
<dbReference type="EMBL" id="CAEZSB010000007">
    <property type="protein sequence ID" value="CAB4529979.1"/>
    <property type="molecule type" value="Genomic_DNA"/>
</dbReference>
<keyword evidence="5" id="KW-0460">Magnesium</keyword>
<keyword evidence="4" id="KW-0479">Metal-binding</keyword>
<evidence type="ECO:0000313" key="7">
    <source>
        <dbReference type="EMBL" id="CAB4529979.1"/>
    </source>
</evidence>
<dbReference type="SFLD" id="SFLDS00005">
    <property type="entry name" value="Isoprenoid_Synthase_Type_I"/>
    <property type="match status" value="1"/>
</dbReference>
<dbReference type="InterPro" id="IPR008949">
    <property type="entry name" value="Isoprenoid_synthase_dom_sf"/>
</dbReference>
<organism evidence="7">
    <name type="scientific">freshwater metagenome</name>
    <dbReference type="NCBI Taxonomy" id="449393"/>
    <lineage>
        <taxon>unclassified sequences</taxon>
        <taxon>metagenomes</taxon>
        <taxon>ecological metagenomes</taxon>
    </lineage>
</organism>
<protein>
    <submittedName>
        <fullName evidence="7">Unannotated protein</fullName>
    </submittedName>
</protein>
<dbReference type="SFLD" id="SFLDG01017">
    <property type="entry name" value="Polyprenyl_Transferase_Like"/>
    <property type="match status" value="1"/>
</dbReference>
<dbReference type="PROSITE" id="PS00444">
    <property type="entry name" value="POLYPRENYL_SYNTHASE_2"/>
    <property type="match status" value="1"/>
</dbReference>
<dbReference type="PROSITE" id="PS00723">
    <property type="entry name" value="POLYPRENYL_SYNTHASE_1"/>
    <property type="match status" value="1"/>
</dbReference>
<feature type="coiled-coil region" evidence="6">
    <location>
        <begin position="308"/>
        <end position="335"/>
    </location>
</feature>
<dbReference type="Pfam" id="PF00348">
    <property type="entry name" value="polyprenyl_synt"/>
    <property type="match status" value="1"/>
</dbReference>
<evidence type="ECO:0000256" key="6">
    <source>
        <dbReference type="SAM" id="Coils"/>
    </source>
</evidence>
<dbReference type="GO" id="GO:0004659">
    <property type="term" value="F:prenyltransferase activity"/>
    <property type="evidence" value="ECO:0007669"/>
    <property type="project" value="InterPro"/>
</dbReference>
<evidence type="ECO:0000256" key="3">
    <source>
        <dbReference type="ARBA" id="ARBA00022679"/>
    </source>
</evidence>
<gene>
    <name evidence="7" type="ORF">UFOPK1395_00139</name>
</gene>
<reference evidence="7" key="1">
    <citation type="submission" date="2020-05" db="EMBL/GenBank/DDBJ databases">
        <authorList>
            <person name="Chiriac C."/>
            <person name="Salcher M."/>
            <person name="Ghai R."/>
            <person name="Kavagutti S V."/>
        </authorList>
    </citation>
    <scope>NUCLEOTIDE SEQUENCE</scope>
</reference>
<dbReference type="AlphaFoldDB" id="A0A6J6AV93"/>
<dbReference type="InterPro" id="IPR000092">
    <property type="entry name" value="Polyprenyl_synt"/>
</dbReference>
<dbReference type="Gene3D" id="1.10.600.10">
    <property type="entry name" value="Farnesyl Diphosphate Synthase"/>
    <property type="match status" value="1"/>
</dbReference>
<evidence type="ECO:0000256" key="4">
    <source>
        <dbReference type="ARBA" id="ARBA00022723"/>
    </source>
</evidence>
<proteinExistence type="inferred from homology"/>
<dbReference type="GO" id="GO:0046872">
    <property type="term" value="F:metal ion binding"/>
    <property type="evidence" value="ECO:0007669"/>
    <property type="project" value="UniProtKB-KW"/>
</dbReference>
<dbReference type="SUPFAM" id="SSF48576">
    <property type="entry name" value="Terpenoid synthases"/>
    <property type="match status" value="1"/>
</dbReference>
<dbReference type="PANTHER" id="PTHR12001:SF85">
    <property type="entry name" value="SHORT CHAIN ISOPRENYL DIPHOSPHATE SYNTHASE"/>
    <property type="match status" value="1"/>
</dbReference>
<evidence type="ECO:0000256" key="1">
    <source>
        <dbReference type="ARBA" id="ARBA00001946"/>
    </source>
</evidence>
<accession>A0A6J6AV93</accession>
<keyword evidence="3" id="KW-0808">Transferase</keyword>
<sequence length="358" mass="39079">MSSEPKARLTSVRSAVEEELAIFLNCESAYLKSISAELSPVSDALTSFLLDSGKRLRPLFAYAGFAAAGGSLEKPVIRAMAALEFLQACALIHDDLMDGSDTRRGKPSIHRHFETIHVQDELDGFAPQYGLSAAVLLGDLALVWSDQMLNSAGLTTEQFEHVVPYYNEMRVELMAGQFLDIHEQTQKTTSVDRSMKIARYKSGKYTIERPLHLGAAMTTAPSPEIFTALSAYGLPLGEAFQLRDDLLGVFGDPSVTGKPAGDDLREGKRTVLIAMTNDRQSESQREIARKYFGKPDLDAQGVEILREIIESTGARAELEATIERLTDQALTAAQSAVFTDDGNAMLVELANIATKRSS</sequence>
<evidence type="ECO:0000256" key="5">
    <source>
        <dbReference type="ARBA" id="ARBA00022842"/>
    </source>
</evidence>
<keyword evidence="6" id="KW-0175">Coiled coil</keyword>
<dbReference type="PANTHER" id="PTHR12001">
    <property type="entry name" value="GERANYLGERANYL PYROPHOSPHATE SYNTHASE"/>
    <property type="match status" value="1"/>
</dbReference>
<evidence type="ECO:0000256" key="2">
    <source>
        <dbReference type="ARBA" id="ARBA00006706"/>
    </source>
</evidence>
<dbReference type="CDD" id="cd00685">
    <property type="entry name" value="Trans_IPPS_HT"/>
    <property type="match status" value="1"/>
</dbReference>
<dbReference type="InterPro" id="IPR033749">
    <property type="entry name" value="Polyprenyl_synt_CS"/>
</dbReference>
<name>A0A6J6AV93_9ZZZZ</name>
<comment type="similarity">
    <text evidence="2">Belongs to the FPP/GGPP synthase family.</text>
</comment>
<comment type="cofactor">
    <cofactor evidence="1">
        <name>Mg(2+)</name>
        <dbReference type="ChEBI" id="CHEBI:18420"/>
    </cofactor>
</comment>